<evidence type="ECO:0000256" key="1">
    <source>
        <dbReference type="SAM" id="Phobius"/>
    </source>
</evidence>
<dbReference type="InterPro" id="IPR022719">
    <property type="entry name" value="Motility-assoc_prot_GldM_C"/>
</dbReference>
<dbReference type="Pfam" id="PF21601">
    <property type="entry name" value="GldM_2nd"/>
    <property type="match status" value="1"/>
</dbReference>
<protein>
    <submittedName>
        <fullName evidence="6">Gliding motility protein GldM</fullName>
    </submittedName>
</protein>
<evidence type="ECO:0000313" key="7">
    <source>
        <dbReference type="Proteomes" id="UP001311730"/>
    </source>
</evidence>
<name>A0ABU5Z8R7_9FLAO</name>
<evidence type="ECO:0000259" key="2">
    <source>
        <dbReference type="Pfam" id="PF12080"/>
    </source>
</evidence>
<comment type="caution">
    <text evidence="6">The sequence shown here is derived from an EMBL/GenBank/DDBJ whole genome shotgun (WGS) entry which is preliminary data.</text>
</comment>
<organism evidence="6 7">
    <name type="scientific">Capnocytophaga gingivalis</name>
    <dbReference type="NCBI Taxonomy" id="1017"/>
    <lineage>
        <taxon>Bacteria</taxon>
        <taxon>Pseudomonadati</taxon>
        <taxon>Bacteroidota</taxon>
        <taxon>Flavobacteriia</taxon>
        <taxon>Flavobacteriales</taxon>
        <taxon>Flavobacteriaceae</taxon>
        <taxon>Capnocytophaga</taxon>
    </lineage>
</organism>
<dbReference type="Pfam" id="PF12080">
    <property type="entry name" value="GldM_4th"/>
    <property type="match status" value="1"/>
</dbReference>
<dbReference type="RefSeq" id="WP_323982905.1">
    <property type="nucleotide sequence ID" value="NZ_JAYKBW010000004.1"/>
</dbReference>
<keyword evidence="1" id="KW-1133">Transmembrane helix</keyword>
<proteinExistence type="predicted"/>
<feature type="domain" description="Gliding motility-associated protein GldM N-terminal" evidence="3">
    <location>
        <begin position="31"/>
        <end position="226"/>
    </location>
</feature>
<dbReference type="NCBIfam" id="TIGR03517">
    <property type="entry name" value="GldM_gliding"/>
    <property type="match status" value="1"/>
</dbReference>
<keyword evidence="1" id="KW-0472">Membrane</keyword>
<dbReference type="InterPro" id="IPR022720">
    <property type="entry name" value="Motility-assoc_prot_GldM_N"/>
</dbReference>
<dbReference type="InterPro" id="IPR019859">
    <property type="entry name" value="Motility-assoc_prot_GldM"/>
</dbReference>
<evidence type="ECO:0000259" key="4">
    <source>
        <dbReference type="Pfam" id="PF21601"/>
    </source>
</evidence>
<dbReference type="Proteomes" id="UP001311730">
    <property type="component" value="Unassembled WGS sequence"/>
</dbReference>
<feature type="domain" description="Gliding motility-associated protein GldM second immunoglobulin-like" evidence="5">
    <location>
        <begin position="338"/>
        <end position="416"/>
    </location>
</feature>
<keyword evidence="7" id="KW-1185">Reference proteome</keyword>
<reference evidence="6 7" key="1">
    <citation type="submission" date="2023-12" db="EMBL/GenBank/DDBJ databases">
        <title>Genomic sequences of Capnocytophaga and Parvimonas strains.</title>
        <authorList>
            <person name="Watt R.M."/>
            <person name="Wang M."/>
            <person name="Yang T."/>
            <person name="Tong W.M."/>
        </authorList>
    </citation>
    <scope>NUCLEOTIDE SEQUENCE [LARGE SCALE GENOMIC DNA]</scope>
    <source>
        <strain evidence="6 7">CCUG 13096</strain>
    </source>
</reference>
<gene>
    <name evidence="6" type="primary">gldM</name>
    <name evidence="6" type="ORF">VJJ08_04315</name>
</gene>
<evidence type="ECO:0000259" key="5">
    <source>
        <dbReference type="Pfam" id="PF21602"/>
    </source>
</evidence>
<dbReference type="Pfam" id="PF21602">
    <property type="entry name" value="GldM_3rd"/>
    <property type="match status" value="1"/>
</dbReference>
<evidence type="ECO:0000259" key="3">
    <source>
        <dbReference type="Pfam" id="PF12081"/>
    </source>
</evidence>
<evidence type="ECO:0000313" key="6">
    <source>
        <dbReference type="EMBL" id="MEB3074527.1"/>
    </source>
</evidence>
<feature type="transmembrane region" description="Helical" evidence="1">
    <location>
        <begin position="12"/>
        <end position="29"/>
    </location>
</feature>
<dbReference type="Pfam" id="PF12081">
    <property type="entry name" value="GldM_1st"/>
    <property type="match status" value="1"/>
</dbReference>
<feature type="domain" description="Gliding motility-associated protein GldM first immunoglobulin-like" evidence="4">
    <location>
        <begin position="230"/>
        <end position="332"/>
    </location>
</feature>
<feature type="domain" description="Gliding motility-associated protein GldM C-terminal" evidence="2">
    <location>
        <begin position="419"/>
        <end position="524"/>
    </location>
</feature>
<sequence length="525" mass="58027">MAGAANSPRQRMINLMYLVFIAMMALNMGKEVLSAFGLMNEKLQAANERYVSTNEAVFAELEKKEQEKPEEYAEPLKKARQVRDLSNDYYSYLGTLKEDVMKQAGSTEAERKDYQVMDKSDMLDEKFFKTDGLKPAGQEFLDKIKGYRDGLIALLDSKKDEALINVIKQRFDTGENDKVKDREGNSVGWVQYNYEGFPYIAAVTKFSQLQSDVRQTEQDFYKAMLGEKMKEELSMKHYTTLLEQSRGAYYANQEFDGAIVLGRKDNSTKPKKVELTLDGRPIPESQVEVVEGKVKLKVNTGNVGDHKIEGKLIYEQNGEETPVDVSQSFTTIPRPNEAVISADKMNVVYRGVVNPMTISMPGVPDNQVNASAPGLSRKSGPNYIMKPNVGSSEVTIVVTGTFDGQKFSSSKKFRIKDIPKPEGAILRTTGAVKLAKANILAGELSVAFNDFDFDLTTKVNSFRILVPGQPSVVVQGSRVSASGAAAAAVNRAKKGDIIQISEIRYSVSGYSGTPKPATPISIEVL</sequence>
<dbReference type="EMBL" id="JAYKBW010000004">
    <property type="protein sequence ID" value="MEB3074527.1"/>
    <property type="molecule type" value="Genomic_DNA"/>
</dbReference>
<accession>A0ABU5Z8R7</accession>
<dbReference type="InterPro" id="IPR048406">
    <property type="entry name" value="GldM_Ig-like-2"/>
</dbReference>
<keyword evidence="1" id="KW-0812">Transmembrane</keyword>
<dbReference type="InterPro" id="IPR048405">
    <property type="entry name" value="GldM_Ig-like-1"/>
</dbReference>